<gene>
    <name evidence="6" type="ORF">HX797_03710</name>
</gene>
<comment type="similarity">
    <text evidence="3">Belongs to the class-V pyridoxal-phosphate-dependent aminotransferase family.</text>
</comment>
<comment type="cofactor">
    <cofactor evidence="1 4">
        <name>pyridoxal 5'-phosphate</name>
        <dbReference type="ChEBI" id="CHEBI:597326"/>
    </cofactor>
</comment>
<protein>
    <submittedName>
        <fullName evidence="6">Aminotransferase class V-fold PLP-dependent enzyme</fullName>
    </submittedName>
</protein>
<keyword evidence="2" id="KW-0663">Pyridoxal phosphate</keyword>
<dbReference type="SUPFAM" id="SSF53383">
    <property type="entry name" value="PLP-dependent transferases"/>
    <property type="match status" value="1"/>
</dbReference>
<dbReference type="EMBL" id="JACAOZ010000004">
    <property type="protein sequence ID" value="NVZ55356.1"/>
    <property type="molecule type" value="Genomic_DNA"/>
</dbReference>
<dbReference type="InterPro" id="IPR020578">
    <property type="entry name" value="Aminotrans_V_PyrdxlP_BS"/>
</dbReference>
<dbReference type="Gene3D" id="3.90.1150.10">
    <property type="entry name" value="Aspartate Aminotransferase, domain 1"/>
    <property type="match status" value="1"/>
</dbReference>
<evidence type="ECO:0000313" key="6">
    <source>
        <dbReference type="EMBL" id="NVZ55356.1"/>
    </source>
</evidence>
<dbReference type="PANTHER" id="PTHR43586:SF24">
    <property type="entry name" value="BLR4730 PROTEIN"/>
    <property type="match status" value="1"/>
</dbReference>
<dbReference type="PROSITE" id="PS00595">
    <property type="entry name" value="AA_TRANSFER_CLASS_5"/>
    <property type="match status" value="1"/>
</dbReference>
<dbReference type="RefSeq" id="WP_177032665.1">
    <property type="nucleotide sequence ID" value="NZ_JACAOZ010000004.1"/>
</dbReference>
<dbReference type="InterPro" id="IPR000192">
    <property type="entry name" value="Aminotrans_V_dom"/>
</dbReference>
<feature type="domain" description="Aminotransferase class V" evidence="5">
    <location>
        <begin position="24"/>
        <end position="384"/>
    </location>
</feature>
<evidence type="ECO:0000256" key="4">
    <source>
        <dbReference type="RuleBase" id="RU004504"/>
    </source>
</evidence>
<dbReference type="Proteomes" id="UP000560470">
    <property type="component" value="Unassembled WGS sequence"/>
</dbReference>
<proteinExistence type="inferred from homology"/>
<keyword evidence="6" id="KW-0032">Aminotransferase</keyword>
<dbReference type="GO" id="GO:0008483">
    <property type="term" value="F:transaminase activity"/>
    <property type="evidence" value="ECO:0007669"/>
    <property type="project" value="UniProtKB-KW"/>
</dbReference>
<keyword evidence="6" id="KW-0808">Transferase</keyword>
<evidence type="ECO:0000256" key="1">
    <source>
        <dbReference type="ARBA" id="ARBA00001933"/>
    </source>
</evidence>
<dbReference type="InterPro" id="IPR015422">
    <property type="entry name" value="PyrdxlP-dep_Trfase_small"/>
</dbReference>
<dbReference type="AlphaFoldDB" id="A0A7Y7RNC9"/>
<dbReference type="PANTHER" id="PTHR43586">
    <property type="entry name" value="CYSTEINE DESULFURASE"/>
    <property type="match status" value="1"/>
</dbReference>
<evidence type="ECO:0000313" key="7">
    <source>
        <dbReference type="Proteomes" id="UP000560470"/>
    </source>
</evidence>
<accession>A0A7Y7RNC9</accession>
<dbReference type="InterPro" id="IPR015421">
    <property type="entry name" value="PyrdxlP-dep_Trfase_major"/>
</dbReference>
<evidence type="ECO:0000256" key="2">
    <source>
        <dbReference type="ARBA" id="ARBA00022898"/>
    </source>
</evidence>
<comment type="caution">
    <text evidence="6">The sequence shown here is derived from an EMBL/GenBank/DDBJ whole genome shotgun (WGS) entry which is preliminary data.</text>
</comment>
<evidence type="ECO:0000259" key="5">
    <source>
        <dbReference type="Pfam" id="PF00266"/>
    </source>
</evidence>
<dbReference type="Pfam" id="PF00266">
    <property type="entry name" value="Aminotran_5"/>
    <property type="match status" value="1"/>
</dbReference>
<sequence>MSPLQVQHLRDDTPGCQSGIVHFNHAGASLPSQATLDAIIDQLQREARDGPMEAGEHGAILVEKARRAAGQLLNAPVSSIAFASSGSTAWSLAFQALGPWQPGDRILVGRHEWGGNLASMQLAVQAGARVEVIPCDATGAVCPLALEAMIDANVKLIDLTWLPANGGLINPAPAIGEVARRHAIPYFIDAGQAVGQLPVDVQALHCDVLKSAGRKHLRGPRGTALLYVRPDFLQRLSPAQRDVFSAPWTVEGFDLRNDARRFETSEVSYALLAGLGNALQEVNRLGVERTWERVLQLSGRIRDALRQIPGVSLHDLGTLHSGLIAFNLAGWEAFELKRRLGLKRINIGANGVAYTPLDMQARGLTSIARVSVSPLNTEHDIELLIAALRELRD</sequence>
<evidence type="ECO:0000256" key="3">
    <source>
        <dbReference type="RuleBase" id="RU004075"/>
    </source>
</evidence>
<dbReference type="Gene3D" id="3.40.640.10">
    <property type="entry name" value="Type I PLP-dependent aspartate aminotransferase-like (Major domain)"/>
    <property type="match status" value="1"/>
</dbReference>
<reference evidence="6 7" key="1">
    <citation type="submission" date="2020-04" db="EMBL/GenBank/DDBJ databases">
        <title>Molecular characterization of pseudomonads from Agaricus bisporus reveal novel blotch 2 pathogens in Western Europe.</title>
        <authorList>
            <person name="Taparia T."/>
            <person name="Krijger M."/>
            <person name="Haynes E."/>
            <person name="Elpinstone J.G."/>
            <person name="Noble R."/>
            <person name="Van Der Wolf J."/>
        </authorList>
    </citation>
    <scope>NUCLEOTIDE SEQUENCE [LARGE SCALE GENOMIC DNA]</scope>
    <source>
        <strain evidence="6 7">B7002</strain>
    </source>
</reference>
<name>A0A7Y7RNC9_9PSED</name>
<organism evidence="6 7">
    <name type="scientific">Pseudomonas edaphica</name>
    <dbReference type="NCBI Taxonomy" id="2006980"/>
    <lineage>
        <taxon>Bacteria</taxon>
        <taxon>Pseudomonadati</taxon>
        <taxon>Pseudomonadota</taxon>
        <taxon>Gammaproteobacteria</taxon>
        <taxon>Pseudomonadales</taxon>
        <taxon>Pseudomonadaceae</taxon>
        <taxon>Pseudomonas</taxon>
    </lineage>
</organism>
<dbReference type="InterPro" id="IPR015424">
    <property type="entry name" value="PyrdxlP-dep_Trfase"/>
</dbReference>